<evidence type="ECO:0000313" key="2">
    <source>
        <dbReference type="Proteomes" id="UP000197269"/>
    </source>
</evidence>
<evidence type="ECO:0000313" key="1">
    <source>
        <dbReference type="EMBL" id="OWO94509.1"/>
    </source>
</evidence>
<dbReference type="AlphaFoldDB" id="A0A246DW20"/>
<proteinExistence type="predicted"/>
<comment type="caution">
    <text evidence="1">The sequence shown here is derived from an EMBL/GenBank/DDBJ whole genome shotgun (WGS) entry which is preliminary data.</text>
</comment>
<reference evidence="1 2" key="1">
    <citation type="submission" date="2017-03" db="EMBL/GenBank/DDBJ databases">
        <title>Genome of strain Rhizobium sp. CNPSo 668.</title>
        <authorList>
            <person name="Ribeiro R."/>
        </authorList>
    </citation>
    <scope>NUCLEOTIDE SEQUENCE [LARGE SCALE GENOMIC DNA]</scope>
    <source>
        <strain evidence="1 2">CNPSo 668</strain>
    </source>
</reference>
<dbReference type="Proteomes" id="UP000197269">
    <property type="component" value="Unassembled WGS sequence"/>
</dbReference>
<name>A0A246DW20_9HYPH</name>
<sequence>MGTSQVQRAPQVRFWAANESATSVHDNIEYISAPMEPQKITGVRIIPTTKILVTAKLRKFVPPRKPIAATEGLVSA</sequence>
<organism evidence="1 2">
    <name type="scientific">Rhizobium esperanzae</name>
    <dbReference type="NCBI Taxonomy" id="1967781"/>
    <lineage>
        <taxon>Bacteria</taxon>
        <taxon>Pseudomonadati</taxon>
        <taxon>Pseudomonadota</taxon>
        <taxon>Alphaproteobacteria</taxon>
        <taxon>Hyphomicrobiales</taxon>
        <taxon>Rhizobiaceae</taxon>
        <taxon>Rhizobium/Agrobacterium group</taxon>
        <taxon>Rhizobium</taxon>
    </lineage>
</organism>
<gene>
    <name evidence="1" type="ORF">B5E41_12145</name>
</gene>
<accession>A0A246DW20</accession>
<protein>
    <submittedName>
        <fullName evidence="1">Uncharacterized protein</fullName>
    </submittedName>
</protein>
<dbReference type="EMBL" id="MXPU01000007">
    <property type="protein sequence ID" value="OWO94509.1"/>
    <property type="molecule type" value="Genomic_DNA"/>
</dbReference>